<feature type="region of interest" description="Disordered" evidence="2">
    <location>
        <begin position="209"/>
        <end position="235"/>
    </location>
</feature>
<dbReference type="EMBL" id="JACHWP010000002">
    <property type="protein sequence ID" value="MBB3022919.1"/>
    <property type="molecule type" value="Genomic_DNA"/>
</dbReference>
<evidence type="ECO:0000256" key="1">
    <source>
        <dbReference type="SAM" id="Coils"/>
    </source>
</evidence>
<feature type="compositionally biased region" description="Low complexity" evidence="2">
    <location>
        <begin position="430"/>
        <end position="477"/>
    </location>
</feature>
<keyword evidence="5" id="KW-0808">Transferase</keyword>
<dbReference type="InterPro" id="IPR007345">
    <property type="entry name" value="Polysacch_pyruvyl_Trfase"/>
</dbReference>
<feature type="compositionally biased region" description="Basic and acidic residues" evidence="2">
    <location>
        <begin position="223"/>
        <end position="233"/>
    </location>
</feature>
<dbReference type="SUPFAM" id="SSF53448">
    <property type="entry name" value="Nucleotide-diphospho-sugar transferases"/>
    <property type="match status" value="1"/>
</dbReference>
<gene>
    <name evidence="5" type="ORF">FHX50_001202</name>
</gene>
<dbReference type="Pfam" id="PF04230">
    <property type="entry name" value="PS_pyruv_trans"/>
    <property type="match status" value="1"/>
</dbReference>
<feature type="coiled-coil region" evidence="1">
    <location>
        <begin position="738"/>
        <end position="772"/>
    </location>
</feature>
<comment type="caution">
    <text evidence="5">The sequence shown here is derived from an EMBL/GenBank/DDBJ whole genome shotgun (WGS) entry which is preliminary data.</text>
</comment>
<evidence type="ECO:0000313" key="6">
    <source>
        <dbReference type="Proteomes" id="UP000568050"/>
    </source>
</evidence>
<dbReference type="RefSeq" id="WP_183375576.1">
    <property type="nucleotide sequence ID" value="NZ_CBCSFZ010000001.1"/>
</dbReference>
<evidence type="ECO:0000256" key="2">
    <source>
        <dbReference type="SAM" id="MobiDB-lite"/>
    </source>
</evidence>
<dbReference type="Proteomes" id="UP000568050">
    <property type="component" value="Unassembled WGS sequence"/>
</dbReference>
<dbReference type="PANTHER" id="PTHR43685">
    <property type="entry name" value="GLYCOSYLTRANSFERASE"/>
    <property type="match status" value="1"/>
</dbReference>
<evidence type="ECO:0000259" key="4">
    <source>
        <dbReference type="Pfam" id="PF04230"/>
    </source>
</evidence>
<evidence type="ECO:0000313" key="5">
    <source>
        <dbReference type="EMBL" id="MBB3022919.1"/>
    </source>
</evidence>
<name>A0A839QVQ2_9MICO</name>
<dbReference type="PANTHER" id="PTHR43685:SF11">
    <property type="entry name" value="GLYCOSYLTRANSFERASE TAGX-RELATED"/>
    <property type="match status" value="1"/>
</dbReference>
<feature type="region of interest" description="Disordered" evidence="2">
    <location>
        <begin position="426"/>
        <end position="479"/>
    </location>
</feature>
<accession>A0A839QVQ2</accession>
<dbReference type="GO" id="GO:0016740">
    <property type="term" value="F:transferase activity"/>
    <property type="evidence" value="ECO:0007669"/>
    <property type="project" value="UniProtKB-KW"/>
</dbReference>
<dbReference type="InterPro" id="IPR001173">
    <property type="entry name" value="Glyco_trans_2-like"/>
</dbReference>
<dbReference type="InterPro" id="IPR029044">
    <property type="entry name" value="Nucleotide-diphossugar_trans"/>
</dbReference>
<feature type="domain" description="Polysaccharide pyruvyl transferase" evidence="4">
    <location>
        <begin position="16"/>
        <end position="350"/>
    </location>
</feature>
<keyword evidence="6" id="KW-1185">Reference proteome</keyword>
<organism evidence="5 6">
    <name type="scientific">Helcobacillus massiliensis</name>
    <dbReference type="NCBI Taxonomy" id="521392"/>
    <lineage>
        <taxon>Bacteria</taxon>
        <taxon>Bacillati</taxon>
        <taxon>Actinomycetota</taxon>
        <taxon>Actinomycetes</taxon>
        <taxon>Micrococcales</taxon>
        <taxon>Dermabacteraceae</taxon>
        <taxon>Helcobacillus</taxon>
    </lineage>
</organism>
<keyword evidence="1" id="KW-0175">Coiled coil</keyword>
<proteinExistence type="predicted"/>
<dbReference type="Gene3D" id="3.90.550.10">
    <property type="entry name" value="Spore Coat Polysaccharide Biosynthesis Protein SpsA, Chain A"/>
    <property type="match status" value="1"/>
</dbReference>
<sequence>MRVALLCDVDQTVYHVGDEAIASAEREQLERRGFTVVPVSRHEKYGPGGTAPADAIDALTFPHDPQDRERYAEEIQQVLGGSDAALPAEDKLFRIREQLRGVDALVIGGGGNLNSRFGWLLLERWAMGLLAHSLGLPVVVAGQTLGPDLTAADRARLRDLFAIARVVAVRDEASAALARCVGPTGSAASAVLCSSDDAAAPILDQRITGPADDAHGAGTEARAGTDDRADTDGRAGAVRGRTLSVTLGSAAPFDEDEYVTALAGIIDRAATALDATVEFVPHMADQDDPDSGDCRLNALVAARLDAPHRLAPIELAAASAARTCAADAVLTTRFHPLVFALASATPVLPIHLDRYGRVRMDGALANAGADQRSLSLEHLLADPAAVDAAIADLAHCADAPDASGPSHGAAALEAITGTWDAIADALQGRDPSAPSPSGDAPAATDTGDRSATAAAAGTRAHSPATAASGESAGTTGEPAQTAIILRTKDRPLLLDRGIQDILGQTVTDWHLVIVNDGGDTDDLTAVVDRYRDELGERITVLHNEQSRGMEAATNQGLAATRSEFVAVHDDDDVWHPRFLARTTRFLADTDAAAVSVRTHIVLERLAGEEPGVYVPYETFPVWPEMHSITLAHFIRINRMVPISLLYRRSVHDTIGLFNESLPVIGDYEFHLRLLQSMTVGFLDEPLAFWHQRPGSTGASSNSMVAGLRDHHRFDALLRDQYFTTWVEKNGLGLPMFITAALREEADGLHRELADTRRELADMRHQVDAMAHQLEVIEHGVLNGGTINFVKRTGRRVLRRLPGRGR</sequence>
<feature type="domain" description="Glycosyltransferase 2-like" evidence="3">
    <location>
        <begin position="483"/>
        <end position="598"/>
    </location>
</feature>
<evidence type="ECO:0000259" key="3">
    <source>
        <dbReference type="Pfam" id="PF00535"/>
    </source>
</evidence>
<dbReference type="AlphaFoldDB" id="A0A839QVQ2"/>
<protein>
    <submittedName>
        <fullName evidence="5">Glycosyltransferase involved in cell wall biosynthesis/polysaccharide pyruvyl transferase WcaK-like protein</fullName>
    </submittedName>
</protein>
<reference evidence="5 6" key="1">
    <citation type="submission" date="2020-08" db="EMBL/GenBank/DDBJ databases">
        <title>Sequencing the genomes of 1000 actinobacteria strains.</title>
        <authorList>
            <person name="Klenk H.-P."/>
        </authorList>
    </citation>
    <scope>NUCLEOTIDE SEQUENCE [LARGE SCALE GENOMIC DNA]</scope>
    <source>
        <strain evidence="5 6">DSM 23040</strain>
    </source>
</reference>
<dbReference type="InterPro" id="IPR050834">
    <property type="entry name" value="Glycosyltransf_2"/>
</dbReference>
<dbReference type="Pfam" id="PF00535">
    <property type="entry name" value="Glycos_transf_2"/>
    <property type="match status" value="1"/>
</dbReference>